<dbReference type="Pfam" id="PF06094">
    <property type="entry name" value="GGACT"/>
    <property type="match status" value="1"/>
</dbReference>
<dbReference type="EMBL" id="SAWZ01000004">
    <property type="protein sequence ID" value="RXR06112.1"/>
    <property type="molecule type" value="Genomic_DNA"/>
</dbReference>
<dbReference type="RefSeq" id="WP_129471023.1">
    <property type="nucleotide sequence ID" value="NZ_SAWZ01000004.1"/>
</dbReference>
<protein>
    <submittedName>
        <fullName evidence="2">Gamma-glutamylcyclotransferase</fullName>
    </submittedName>
</protein>
<keyword evidence="3" id="KW-1185">Reference proteome</keyword>
<keyword evidence="2" id="KW-0808">Transferase</keyword>
<dbReference type="OrthoDB" id="9798388at2"/>
<dbReference type="SUPFAM" id="SSF110857">
    <property type="entry name" value="Gamma-glutamyl cyclotransferase-like"/>
    <property type="match status" value="1"/>
</dbReference>
<reference evidence="2 3" key="1">
    <citation type="submission" date="2019-01" db="EMBL/GenBank/DDBJ databases">
        <title>Pseudoxanthomonas composti sp. nov., isolated from compost.</title>
        <authorList>
            <person name="Yang G."/>
        </authorList>
    </citation>
    <scope>NUCLEOTIDE SEQUENCE [LARGE SCALE GENOMIC DNA]</scope>
    <source>
        <strain evidence="2 3">GSS15</strain>
    </source>
</reference>
<evidence type="ECO:0000259" key="1">
    <source>
        <dbReference type="Pfam" id="PF06094"/>
    </source>
</evidence>
<comment type="caution">
    <text evidence="2">The sequence shown here is derived from an EMBL/GenBank/DDBJ whole genome shotgun (WGS) entry which is preliminary data.</text>
</comment>
<dbReference type="GO" id="GO:0016740">
    <property type="term" value="F:transferase activity"/>
    <property type="evidence" value="ECO:0007669"/>
    <property type="project" value="UniProtKB-KW"/>
</dbReference>
<accession>A0A4Q1JXS4</accession>
<evidence type="ECO:0000313" key="3">
    <source>
        <dbReference type="Proteomes" id="UP000289784"/>
    </source>
</evidence>
<sequence length="113" mass="12172">MTDTVLLFSYGTLQLASVQQAQFGRLLEGRPDALPGYARSLVEITDPQVLASSGERFHPIVAPSGNPDDAVEGQVFEITPAELAAADAYEVDDYVRVEVALRSGAMAWVYVQA</sequence>
<dbReference type="InterPro" id="IPR036568">
    <property type="entry name" value="GGCT-like_sf"/>
</dbReference>
<dbReference type="Gene3D" id="3.10.490.10">
    <property type="entry name" value="Gamma-glutamyl cyclotransferase-like"/>
    <property type="match status" value="1"/>
</dbReference>
<dbReference type="InterPro" id="IPR013024">
    <property type="entry name" value="GGCT-like"/>
</dbReference>
<dbReference type="Proteomes" id="UP000289784">
    <property type="component" value="Unassembled WGS sequence"/>
</dbReference>
<dbReference type="InterPro" id="IPR009288">
    <property type="entry name" value="AIG2-like_dom"/>
</dbReference>
<dbReference type="CDD" id="cd06661">
    <property type="entry name" value="GGCT_like"/>
    <property type="match status" value="1"/>
</dbReference>
<dbReference type="AlphaFoldDB" id="A0A4Q1JXS4"/>
<gene>
    <name evidence="2" type="ORF">EPA99_09750</name>
</gene>
<name>A0A4Q1JXS4_9GAMM</name>
<organism evidence="2 3">
    <name type="scientific">Pseudoxanthomonas composti</name>
    <dbReference type="NCBI Taxonomy" id="2137479"/>
    <lineage>
        <taxon>Bacteria</taxon>
        <taxon>Pseudomonadati</taxon>
        <taxon>Pseudomonadota</taxon>
        <taxon>Gammaproteobacteria</taxon>
        <taxon>Lysobacterales</taxon>
        <taxon>Lysobacteraceae</taxon>
        <taxon>Pseudoxanthomonas</taxon>
    </lineage>
</organism>
<evidence type="ECO:0000313" key="2">
    <source>
        <dbReference type="EMBL" id="RXR06112.1"/>
    </source>
</evidence>
<proteinExistence type="predicted"/>
<feature type="domain" description="Gamma-glutamylcyclotransferase AIG2-like" evidence="1">
    <location>
        <begin position="7"/>
        <end position="112"/>
    </location>
</feature>